<evidence type="ECO:0000256" key="8">
    <source>
        <dbReference type="ARBA" id="ARBA00023288"/>
    </source>
</evidence>
<dbReference type="AlphaFoldDB" id="A0A9N7N8X3"/>
<evidence type="ECO:0000256" key="4">
    <source>
        <dbReference type="ARBA" id="ARBA00022729"/>
    </source>
</evidence>
<keyword evidence="13" id="KW-1185">Reference proteome</keyword>
<evidence type="ECO:0000256" key="3">
    <source>
        <dbReference type="ARBA" id="ARBA00022622"/>
    </source>
</evidence>
<dbReference type="InterPro" id="IPR012946">
    <property type="entry name" value="X8"/>
</dbReference>
<feature type="domain" description="X8" evidence="11">
    <location>
        <begin position="21"/>
        <end position="105"/>
    </location>
</feature>
<dbReference type="GO" id="GO:0005886">
    <property type="term" value="C:plasma membrane"/>
    <property type="evidence" value="ECO:0007669"/>
    <property type="project" value="UniProtKB-SubCell"/>
</dbReference>
<evidence type="ECO:0000313" key="13">
    <source>
        <dbReference type="Proteomes" id="UP001153555"/>
    </source>
</evidence>
<keyword evidence="2" id="KW-1003">Cell membrane</keyword>
<evidence type="ECO:0000256" key="2">
    <source>
        <dbReference type="ARBA" id="ARBA00022475"/>
    </source>
</evidence>
<evidence type="ECO:0000256" key="7">
    <source>
        <dbReference type="ARBA" id="ARBA00023180"/>
    </source>
</evidence>
<evidence type="ECO:0000256" key="10">
    <source>
        <dbReference type="SAM" id="SignalP"/>
    </source>
</evidence>
<sequence>MADFVVGLLLILAMAAYSDANYCVCNPNLSDTVLQKNIDYACGNGADCTQIQQTGSCYNPNTVKDHCNYAVNSYYQRKFQALGTCDFSGTATVTANPPTTSGCVFPSGPSNGGTPTTGTPVAGGTPATGTPVSGGTPTTGTPISGGTPTFGTPTAGGTPVTGTPATGGTPNVGGTTIPGSTASPGFGLGPTTSSGFPSPDINNGAKLPSQSRSCALVSMSVVLISSFICSRI</sequence>
<accession>A0A9N7N8X3</accession>
<name>A0A9N7N8X3_STRHE</name>
<keyword evidence="5" id="KW-0472">Membrane</keyword>
<comment type="caution">
    <text evidence="12">The sequence shown here is derived from an EMBL/GenBank/DDBJ whole genome shotgun (WGS) entry which is preliminary data.</text>
</comment>
<dbReference type="OrthoDB" id="1930814at2759"/>
<keyword evidence="8" id="KW-0449">Lipoprotein</keyword>
<feature type="signal peptide" evidence="10">
    <location>
        <begin position="1"/>
        <end position="20"/>
    </location>
</feature>
<dbReference type="PANTHER" id="PTHR31044">
    <property type="entry name" value="BETA-1,3 GLUCANASE"/>
    <property type="match status" value="1"/>
</dbReference>
<dbReference type="Gene3D" id="1.20.58.1040">
    <property type="match status" value="1"/>
</dbReference>
<evidence type="ECO:0000259" key="11">
    <source>
        <dbReference type="SMART" id="SM00768"/>
    </source>
</evidence>
<keyword evidence="4 10" id="KW-0732">Signal</keyword>
<dbReference type="FunFam" id="1.20.58.1040:FF:000001">
    <property type="entry name" value="Glucan endo-1,3-beta-glucosidase 4"/>
    <property type="match status" value="1"/>
</dbReference>
<dbReference type="SMART" id="SM00768">
    <property type="entry name" value="X8"/>
    <property type="match status" value="1"/>
</dbReference>
<evidence type="ECO:0000256" key="1">
    <source>
        <dbReference type="ARBA" id="ARBA00004609"/>
    </source>
</evidence>
<dbReference type="Pfam" id="PF07983">
    <property type="entry name" value="X8"/>
    <property type="match status" value="1"/>
</dbReference>
<gene>
    <name evidence="12" type="ORF">SHERM_22321</name>
</gene>
<organism evidence="12 13">
    <name type="scientific">Striga hermonthica</name>
    <name type="common">Purple witchweed</name>
    <name type="synonym">Buchnera hermonthica</name>
    <dbReference type="NCBI Taxonomy" id="68872"/>
    <lineage>
        <taxon>Eukaryota</taxon>
        <taxon>Viridiplantae</taxon>
        <taxon>Streptophyta</taxon>
        <taxon>Embryophyta</taxon>
        <taxon>Tracheophyta</taxon>
        <taxon>Spermatophyta</taxon>
        <taxon>Magnoliopsida</taxon>
        <taxon>eudicotyledons</taxon>
        <taxon>Gunneridae</taxon>
        <taxon>Pentapetalae</taxon>
        <taxon>asterids</taxon>
        <taxon>lamiids</taxon>
        <taxon>Lamiales</taxon>
        <taxon>Orobanchaceae</taxon>
        <taxon>Buchnereae</taxon>
        <taxon>Striga</taxon>
    </lineage>
</organism>
<comment type="subcellular location">
    <subcellularLocation>
        <location evidence="1">Cell membrane</location>
        <topology evidence="1">Lipid-anchor</topology>
        <topology evidence="1">GPI-anchor</topology>
    </subcellularLocation>
</comment>
<reference evidence="12" key="1">
    <citation type="submission" date="2019-12" db="EMBL/GenBank/DDBJ databases">
        <authorList>
            <person name="Scholes J."/>
        </authorList>
    </citation>
    <scope>NUCLEOTIDE SEQUENCE</scope>
</reference>
<evidence type="ECO:0000256" key="5">
    <source>
        <dbReference type="ARBA" id="ARBA00023136"/>
    </source>
</evidence>
<feature type="region of interest" description="Disordered" evidence="9">
    <location>
        <begin position="108"/>
        <end position="145"/>
    </location>
</feature>
<proteinExistence type="predicted"/>
<dbReference type="Proteomes" id="UP001153555">
    <property type="component" value="Unassembled WGS sequence"/>
</dbReference>
<protein>
    <submittedName>
        <fullName evidence="12">PLASMODESMATA CALLOSE-BINDING PROTEIN 3</fullName>
    </submittedName>
</protein>
<keyword evidence="3" id="KW-0336">GPI-anchor</keyword>
<evidence type="ECO:0000256" key="6">
    <source>
        <dbReference type="ARBA" id="ARBA00023157"/>
    </source>
</evidence>
<dbReference type="GO" id="GO:0009506">
    <property type="term" value="C:plasmodesma"/>
    <property type="evidence" value="ECO:0007669"/>
    <property type="project" value="UniProtKB-ARBA"/>
</dbReference>
<keyword evidence="6" id="KW-1015">Disulfide bond</keyword>
<feature type="chain" id="PRO_5040361036" evidence="10">
    <location>
        <begin position="21"/>
        <end position="232"/>
    </location>
</feature>
<dbReference type="PANTHER" id="PTHR31044:SF60">
    <property type="entry name" value="PLASMODESMATA CALLOSE-BINDING PROTEIN 4"/>
    <property type="match status" value="1"/>
</dbReference>
<dbReference type="InterPro" id="IPR044788">
    <property type="entry name" value="X8_dom_prot"/>
</dbReference>
<evidence type="ECO:0000313" key="12">
    <source>
        <dbReference type="EMBL" id="CAA0825546.1"/>
    </source>
</evidence>
<dbReference type="GO" id="GO:0098552">
    <property type="term" value="C:side of membrane"/>
    <property type="evidence" value="ECO:0007669"/>
    <property type="project" value="UniProtKB-KW"/>
</dbReference>
<evidence type="ECO:0000256" key="9">
    <source>
        <dbReference type="SAM" id="MobiDB-lite"/>
    </source>
</evidence>
<dbReference type="EMBL" id="CACSLK010026072">
    <property type="protein sequence ID" value="CAA0825546.1"/>
    <property type="molecule type" value="Genomic_DNA"/>
</dbReference>
<keyword evidence="7" id="KW-0325">Glycoprotein</keyword>